<evidence type="ECO:0000256" key="7">
    <source>
        <dbReference type="ARBA" id="ARBA00023125"/>
    </source>
</evidence>
<dbReference type="PROSITE" id="PS01124">
    <property type="entry name" value="HTH_ARAC_FAMILY_2"/>
    <property type="match status" value="1"/>
</dbReference>
<comment type="function">
    <text evidence="9">May play the central regulatory role in sporulation. It may be an element of the effector pathway responsible for the activation of sporulation genes in response to nutritional stress. Spo0A may act in concert with spo0H (a sigma factor) to control the expression of some genes that are critical to the sporulation process.</text>
</comment>
<evidence type="ECO:0000256" key="4">
    <source>
        <dbReference type="ARBA" id="ARBA00022553"/>
    </source>
</evidence>
<comment type="caution">
    <text evidence="14">The sequence shown here is derived from an EMBL/GenBank/DDBJ whole genome shotgun (WGS) entry which is preliminary data.</text>
</comment>
<organism evidence="14 15">
    <name type="scientific">Ructibacterium gallinarum</name>
    <dbReference type="NCBI Taxonomy" id="2779355"/>
    <lineage>
        <taxon>Bacteria</taxon>
        <taxon>Bacillati</taxon>
        <taxon>Bacillota</taxon>
        <taxon>Clostridia</taxon>
        <taxon>Eubacteriales</taxon>
        <taxon>Oscillospiraceae</taxon>
        <taxon>Ructibacterium</taxon>
    </lineage>
</organism>
<dbReference type="InterPro" id="IPR001789">
    <property type="entry name" value="Sig_transdc_resp-reg_receiver"/>
</dbReference>
<keyword evidence="15" id="KW-1185">Reference proteome</keyword>
<sequence length="524" mass="59356">MKLLIAEDEMLALENLKSIDWAAAGIELKGTADNGLTALELAKKTKPDIVISDIRMPEINGIDLAGKIATLLPDTKVIIVSAYSDFSYTQKAIAYGVFEYILKPYTTEQLMEVVEKAKTEIKAAQQQNALFETINSRLELSKHFMKEYYLSFLSRSSLNKDFISMFGEYTSNQVYISLCVSLEKSEQNGDYKKNFSLFSDIEKILKKKYLNYVSFFEIYTFTYVLAFDDTTPGQALQTALDIADTIKDHLNYASIVDFVIGTGNPVTKRQNIQQSITSALNAVDYRFYLGKRTVICISDMEQNTAVYNYRNIYGDGFLNSVKIGDMEAVQTAIDTLFEAFITNKEDITVVHRTCHNIFVNLALCLMQCGQDPNILFNKTDIWSLIQQYTDINLLKKFISDTISVVVSSISFARSNRVSSLVNDIKKYIQQNISATLVDIAAHFHLSPSYLSIIFSKNTDITLKNFLIMERINYAKDLLLNSDKTIYEIAHEVGYKTAQHFSVIFKKNTGLTPSSFQSEHRHSSL</sequence>
<dbReference type="Proteomes" id="UP000806542">
    <property type="component" value="Unassembled WGS sequence"/>
</dbReference>
<evidence type="ECO:0000256" key="2">
    <source>
        <dbReference type="ARBA" id="ARBA00018672"/>
    </source>
</evidence>
<proteinExistence type="predicted"/>
<dbReference type="PANTHER" id="PTHR42713:SF3">
    <property type="entry name" value="TRANSCRIPTIONAL REGULATORY PROTEIN HPTR"/>
    <property type="match status" value="1"/>
</dbReference>
<reference evidence="14" key="1">
    <citation type="submission" date="2020-10" db="EMBL/GenBank/DDBJ databases">
        <title>ChiBAC.</title>
        <authorList>
            <person name="Zenner C."/>
            <person name="Hitch T.C.A."/>
            <person name="Clavel T."/>
        </authorList>
    </citation>
    <scope>NUCLEOTIDE SEQUENCE</scope>
    <source>
        <strain evidence="14">DSM 107454</strain>
    </source>
</reference>
<keyword evidence="6" id="KW-0805">Transcription regulation</keyword>
<evidence type="ECO:0000259" key="13">
    <source>
        <dbReference type="PROSITE" id="PS50110"/>
    </source>
</evidence>
<dbReference type="InterPro" id="IPR009057">
    <property type="entry name" value="Homeodomain-like_sf"/>
</dbReference>
<dbReference type="SUPFAM" id="SSF46689">
    <property type="entry name" value="Homeodomain-like"/>
    <property type="match status" value="1"/>
</dbReference>
<dbReference type="Gene3D" id="3.40.50.2300">
    <property type="match status" value="1"/>
</dbReference>
<evidence type="ECO:0000313" key="14">
    <source>
        <dbReference type="EMBL" id="MBE5039164.1"/>
    </source>
</evidence>
<dbReference type="InterPro" id="IPR018062">
    <property type="entry name" value="HTH_AraC-typ_CS"/>
</dbReference>
<dbReference type="CDD" id="cd17536">
    <property type="entry name" value="REC_YesN-like"/>
    <property type="match status" value="1"/>
</dbReference>
<dbReference type="InterPro" id="IPR020449">
    <property type="entry name" value="Tscrpt_reg_AraC-type_HTH"/>
</dbReference>
<keyword evidence="4 10" id="KW-0597">Phosphoprotein</keyword>
<keyword evidence="11" id="KW-0175">Coiled coil</keyword>
<dbReference type="SMART" id="SM00342">
    <property type="entry name" value="HTH_ARAC"/>
    <property type="match status" value="1"/>
</dbReference>
<dbReference type="RefSeq" id="WP_226391727.1">
    <property type="nucleotide sequence ID" value="NZ_JADCKB010000002.1"/>
</dbReference>
<dbReference type="GO" id="GO:0000160">
    <property type="term" value="P:phosphorelay signal transduction system"/>
    <property type="evidence" value="ECO:0007669"/>
    <property type="project" value="UniProtKB-KW"/>
</dbReference>
<dbReference type="InterPro" id="IPR011006">
    <property type="entry name" value="CheY-like_superfamily"/>
</dbReference>
<evidence type="ECO:0000256" key="3">
    <source>
        <dbReference type="ARBA" id="ARBA00022490"/>
    </source>
</evidence>
<dbReference type="InterPro" id="IPR051552">
    <property type="entry name" value="HptR"/>
</dbReference>
<feature type="domain" description="HTH araC/xylS-type" evidence="12">
    <location>
        <begin position="418"/>
        <end position="518"/>
    </location>
</feature>
<keyword evidence="7" id="KW-0238">DNA-binding</keyword>
<dbReference type="GO" id="GO:0005737">
    <property type="term" value="C:cytoplasm"/>
    <property type="evidence" value="ECO:0007669"/>
    <property type="project" value="UniProtKB-SubCell"/>
</dbReference>
<dbReference type="Pfam" id="PF12833">
    <property type="entry name" value="HTH_18"/>
    <property type="match status" value="1"/>
</dbReference>
<evidence type="ECO:0000256" key="5">
    <source>
        <dbReference type="ARBA" id="ARBA00023012"/>
    </source>
</evidence>
<keyword evidence="3" id="KW-0963">Cytoplasm</keyword>
<dbReference type="SMART" id="SM00448">
    <property type="entry name" value="REC"/>
    <property type="match status" value="1"/>
</dbReference>
<feature type="modified residue" description="4-aspartylphosphate" evidence="10">
    <location>
        <position position="53"/>
    </location>
</feature>
<evidence type="ECO:0000256" key="9">
    <source>
        <dbReference type="ARBA" id="ARBA00024867"/>
    </source>
</evidence>
<evidence type="ECO:0000256" key="11">
    <source>
        <dbReference type="SAM" id="Coils"/>
    </source>
</evidence>
<keyword evidence="5" id="KW-0902">Two-component regulatory system</keyword>
<accession>A0A9D5M1W4</accession>
<dbReference type="InterPro" id="IPR018060">
    <property type="entry name" value="HTH_AraC"/>
</dbReference>
<dbReference type="PRINTS" id="PR00032">
    <property type="entry name" value="HTHARAC"/>
</dbReference>
<dbReference type="SUPFAM" id="SSF52172">
    <property type="entry name" value="CheY-like"/>
    <property type="match status" value="1"/>
</dbReference>
<evidence type="ECO:0000313" key="15">
    <source>
        <dbReference type="Proteomes" id="UP000806542"/>
    </source>
</evidence>
<name>A0A9D5M1W4_9FIRM</name>
<dbReference type="Gene3D" id="1.10.10.60">
    <property type="entry name" value="Homeodomain-like"/>
    <property type="match status" value="2"/>
</dbReference>
<evidence type="ECO:0000256" key="1">
    <source>
        <dbReference type="ARBA" id="ARBA00004496"/>
    </source>
</evidence>
<dbReference type="AlphaFoldDB" id="A0A9D5M1W4"/>
<gene>
    <name evidence="14" type="ORF">INF28_01600</name>
</gene>
<feature type="coiled-coil region" evidence="11">
    <location>
        <begin position="107"/>
        <end position="134"/>
    </location>
</feature>
<keyword evidence="8" id="KW-0804">Transcription</keyword>
<evidence type="ECO:0000259" key="12">
    <source>
        <dbReference type="PROSITE" id="PS01124"/>
    </source>
</evidence>
<dbReference type="GO" id="GO:0043565">
    <property type="term" value="F:sequence-specific DNA binding"/>
    <property type="evidence" value="ECO:0007669"/>
    <property type="project" value="InterPro"/>
</dbReference>
<comment type="subcellular location">
    <subcellularLocation>
        <location evidence="1">Cytoplasm</location>
    </subcellularLocation>
</comment>
<dbReference type="PANTHER" id="PTHR42713">
    <property type="entry name" value="HISTIDINE KINASE-RELATED"/>
    <property type="match status" value="1"/>
</dbReference>
<dbReference type="Pfam" id="PF00072">
    <property type="entry name" value="Response_reg"/>
    <property type="match status" value="1"/>
</dbReference>
<evidence type="ECO:0000256" key="8">
    <source>
        <dbReference type="ARBA" id="ARBA00023163"/>
    </source>
</evidence>
<dbReference type="PROSITE" id="PS00041">
    <property type="entry name" value="HTH_ARAC_FAMILY_1"/>
    <property type="match status" value="1"/>
</dbReference>
<dbReference type="GO" id="GO:0003700">
    <property type="term" value="F:DNA-binding transcription factor activity"/>
    <property type="evidence" value="ECO:0007669"/>
    <property type="project" value="InterPro"/>
</dbReference>
<evidence type="ECO:0000256" key="10">
    <source>
        <dbReference type="PROSITE-ProRule" id="PRU00169"/>
    </source>
</evidence>
<feature type="domain" description="Response regulatory" evidence="13">
    <location>
        <begin position="2"/>
        <end position="118"/>
    </location>
</feature>
<dbReference type="PROSITE" id="PS50110">
    <property type="entry name" value="RESPONSE_REGULATORY"/>
    <property type="match status" value="1"/>
</dbReference>
<dbReference type="EMBL" id="JADCKB010000002">
    <property type="protein sequence ID" value="MBE5039164.1"/>
    <property type="molecule type" value="Genomic_DNA"/>
</dbReference>
<evidence type="ECO:0000256" key="6">
    <source>
        <dbReference type="ARBA" id="ARBA00023015"/>
    </source>
</evidence>
<protein>
    <recommendedName>
        <fullName evidence="2">Stage 0 sporulation protein A homolog</fullName>
    </recommendedName>
</protein>